<dbReference type="Proteomes" id="UP000199467">
    <property type="component" value="Unassembled WGS sequence"/>
</dbReference>
<gene>
    <name evidence="1" type="ORF">SAMN05216576_107272</name>
</gene>
<dbReference type="EMBL" id="FMZQ01000007">
    <property type="protein sequence ID" value="SDC87644.1"/>
    <property type="molecule type" value="Genomic_DNA"/>
</dbReference>
<evidence type="ECO:0000313" key="2">
    <source>
        <dbReference type="Proteomes" id="UP000199467"/>
    </source>
</evidence>
<accession>A0A1G6Q6U7</accession>
<dbReference type="AlphaFoldDB" id="A0A1G6Q6U7"/>
<keyword evidence="2" id="KW-1185">Reference proteome</keyword>
<proteinExistence type="predicted"/>
<protein>
    <submittedName>
        <fullName evidence="1">Uncharacterized protein</fullName>
    </submittedName>
</protein>
<organism evidence="1 2">
    <name type="scientific">Ectopseudomonas chengduensis</name>
    <dbReference type="NCBI Taxonomy" id="489632"/>
    <lineage>
        <taxon>Bacteria</taxon>
        <taxon>Pseudomonadati</taxon>
        <taxon>Pseudomonadota</taxon>
        <taxon>Gammaproteobacteria</taxon>
        <taxon>Pseudomonadales</taxon>
        <taxon>Pseudomonadaceae</taxon>
        <taxon>Ectopseudomonas</taxon>
    </lineage>
</organism>
<evidence type="ECO:0000313" key="1">
    <source>
        <dbReference type="EMBL" id="SDC87644.1"/>
    </source>
</evidence>
<sequence>MKGTFLDLLNGWFFPSPDAPQSAAQREVLFGGSNRGLSSVEVHATTLVIMLTSLAAMLAGALVDRSSLIFEVAGRFESVWIGLAIVVAMILALLVFTVVIVIAAGGAIMPVLAAVLISMIAVYELGSFFNGTELIYFPSIVFGAVALNAVFTLLRGGNTSETSAVVSAVAITLVIGVIDYSLAHVLIKPSIGADTNLLRGVLLVVPCLFALLAAMVVGRWNAEQANTGVGVARASIPAVMCVIFVSGVILALLLINLLRKLFPFLGGSKEK</sequence>
<name>A0A1G6Q6U7_9GAMM</name>
<dbReference type="RefSeq" id="WP_069901317.1">
    <property type="nucleotide sequence ID" value="NZ_FMZQ01000007.1"/>
</dbReference>
<reference evidence="2" key="1">
    <citation type="submission" date="2016-10" db="EMBL/GenBank/DDBJ databases">
        <authorList>
            <person name="Varghese N."/>
            <person name="Submissions S."/>
        </authorList>
    </citation>
    <scope>NUCLEOTIDE SEQUENCE [LARGE SCALE GENOMIC DNA]</scope>
    <source>
        <strain evidence="2">DSM 26382</strain>
    </source>
</reference>